<feature type="domain" description="ABC transporter" evidence="9">
    <location>
        <begin position="6"/>
        <end position="251"/>
    </location>
</feature>
<organism evidence="10 11">
    <name type="scientific">Candidatus Providencia siddallii</name>
    <dbReference type="NCBI Taxonomy" id="1715285"/>
    <lineage>
        <taxon>Bacteria</taxon>
        <taxon>Pseudomonadati</taxon>
        <taxon>Pseudomonadota</taxon>
        <taxon>Gammaproteobacteria</taxon>
        <taxon>Enterobacterales</taxon>
        <taxon>Morganellaceae</taxon>
        <taxon>Providencia</taxon>
    </lineage>
</organism>
<protein>
    <submittedName>
        <fullName evidence="10">Peptide transport system ATP-binding protein SapF</fullName>
    </submittedName>
</protein>
<evidence type="ECO:0000313" key="10">
    <source>
        <dbReference type="EMBL" id="CRK85443.1"/>
    </source>
</evidence>
<evidence type="ECO:0000256" key="1">
    <source>
        <dbReference type="ARBA" id="ARBA00004417"/>
    </source>
</evidence>
<dbReference type="GO" id="GO:0055085">
    <property type="term" value="P:transmembrane transport"/>
    <property type="evidence" value="ECO:0007669"/>
    <property type="project" value="UniProtKB-ARBA"/>
</dbReference>
<sequence length="256" mass="29814">MMKILLEVRNLTKIFYFRKCIFYNQKVDAVKSVNFDLQAGQTLSIIGENGSGKSTLVRMLSGILKPTDGEIFITGYPLKFRDYNYRNKRIRMIFKDPNKSLNPSQRIWQILDFPLKLNTDLNKINRKKHIFQILKQVGLLNIHAEYYPHMLSFGQKQRVVIARALILQPDIIIADELFASLDMFTRSQIINLMLELQKRQNVSYIYVTHHLGIVKHVSDKVLVMSKGEIVEQGDTNKVLSSPLHNVTRRLIEKYFS</sequence>
<keyword evidence="4" id="KW-1003">Cell membrane</keyword>
<dbReference type="GO" id="GO:0005524">
    <property type="term" value="F:ATP binding"/>
    <property type="evidence" value="ECO:0007669"/>
    <property type="project" value="UniProtKB-KW"/>
</dbReference>
<dbReference type="PROSITE" id="PS00211">
    <property type="entry name" value="ABC_TRANSPORTER_1"/>
    <property type="match status" value="1"/>
</dbReference>
<keyword evidence="5" id="KW-0997">Cell inner membrane</keyword>
<comment type="similarity">
    <text evidence="2">Belongs to the ABC transporter superfamily.</text>
</comment>
<accession>A0A0M6W6J5</accession>
<dbReference type="Pfam" id="PF00005">
    <property type="entry name" value="ABC_tran"/>
    <property type="match status" value="1"/>
</dbReference>
<evidence type="ECO:0000256" key="8">
    <source>
        <dbReference type="ARBA" id="ARBA00023136"/>
    </source>
</evidence>
<dbReference type="InterPro" id="IPR050319">
    <property type="entry name" value="ABC_transp_ATP-bind"/>
</dbReference>
<dbReference type="Proteomes" id="UP000242301">
    <property type="component" value="Unassembled WGS sequence"/>
</dbReference>
<keyword evidence="7 10" id="KW-0067">ATP-binding</keyword>
<dbReference type="EMBL" id="CVRF01000004">
    <property type="protein sequence ID" value="CRK85443.1"/>
    <property type="molecule type" value="Genomic_DNA"/>
</dbReference>
<dbReference type="GO" id="GO:0005886">
    <property type="term" value="C:plasma membrane"/>
    <property type="evidence" value="ECO:0007669"/>
    <property type="project" value="UniProtKB-SubCell"/>
</dbReference>
<dbReference type="InterPro" id="IPR027417">
    <property type="entry name" value="P-loop_NTPase"/>
</dbReference>
<name>A0A0M6W6J5_9GAMM</name>
<dbReference type="InterPro" id="IPR003439">
    <property type="entry name" value="ABC_transporter-like_ATP-bd"/>
</dbReference>
<dbReference type="PANTHER" id="PTHR43776:SF4">
    <property type="entry name" value="PUTRESCINE EXPORT SYSTEM ATP-BINDING PROTEIN SAPF"/>
    <property type="match status" value="1"/>
</dbReference>
<proteinExistence type="inferred from homology"/>
<evidence type="ECO:0000259" key="9">
    <source>
        <dbReference type="PROSITE" id="PS50893"/>
    </source>
</evidence>
<dbReference type="PANTHER" id="PTHR43776">
    <property type="entry name" value="TRANSPORT ATP-BINDING PROTEIN"/>
    <property type="match status" value="1"/>
</dbReference>
<evidence type="ECO:0000256" key="7">
    <source>
        <dbReference type="ARBA" id="ARBA00022840"/>
    </source>
</evidence>
<evidence type="ECO:0000256" key="6">
    <source>
        <dbReference type="ARBA" id="ARBA00022741"/>
    </source>
</evidence>
<evidence type="ECO:0000256" key="2">
    <source>
        <dbReference type="ARBA" id="ARBA00005417"/>
    </source>
</evidence>
<dbReference type="Gene3D" id="3.40.50.300">
    <property type="entry name" value="P-loop containing nucleotide triphosphate hydrolases"/>
    <property type="match status" value="1"/>
</dbReference>
<dbReference type="InterPro" id="IPR003593">
    <property type="entry name" value="AAA+_ATPase"/>
</dbReference>
<keyword evidence="3" id="KW-0813">Transport</keyword>
<evidence type="ECO:0000313" key="11">
    <source>
        <dbReference type="Proteomes" id="UP000242301"/>
    </source>
</evidence>
<dbReference type="PROSITE" id="PS50893">
    <property type="entry name" value="ABC_TRANSPORTER_2"/>
    <property type="match status" value="1"/>
</dbReference>
<gene>
    <name evidence="10" type="primary">sapF</name>
    <name evidence="10" type="ORF">SOFFGTOCOR_0668</name>
</gene>
<evidence type="ECO:0000256" key="4">
    <source>
        <dbReference type="ARBA" id="ARBA00022475"/>
    </source>
</evidence>
<reference evidence="11" key="1">
    <citation type="submission" date="2015-05" db="EMBL/GenBank/DDBJ databases">
        <authorList>
            <person name="Manzano-Marin A."/>
        </authorList>
    </citation>
    <scope>NUCLEOTIDE SEQUENCE [LARGE SCALE GENOMIC DNA]</scope>
    <source>
        <strain evidence="11">officinalis</strain>
    </source>
</reference>
<dbReference type="CDD" id="cd03257">
    <property type="entry name" value="ABC_NikE_OppD_transporters"/>
    <property type="match status" value="1"/>
</dbReference>
<dbReference type="AlphaFoldDB" id="A0A0M6W6J5"/>
<comment type="subcellular location">
    <subcellularLocation>
        <location evidence="1">Cell inner membrane</location>
        <topology evidence="1">Peripheral membrane protein</topology>
    </subcellularLocation>
</comment>
<evidence type="ECO:0000256" key="5">
    <source>
        <dbReference type="ARBA" id="ARBA00022519"/>
    </source>
</evidence>
<dbReference type="GO" id="GO:0016887">
    <property type="term" value="F:ATP hydrolysis activity"/>
    <property type="evidence" value="ECO:0007669"/>
    <property type="project" value="InterPro"/>
</dbReference>
<keyword evidence="11" id="KW-1185">Reference proteome</keyword>
<keyword evidence="6" id="KW-0547">Nucleotide-binding</keyword>
<keyword evidence="8" id="KW-0472">Membrane</keyword>
<dbReference type="SUPFAM" id="SSF52540">
    <property type="entry name" value="P-loop containing nucleoside triphosphate hydrolases"/>
    <property type="match status" value="1"/>
</dbReference>
<dbReference type="InterPro" id="IPR017871">
    <property type="entry name" value="ABC_transporter-like_CS"/>
</dbReference>
<evidence type="ECO:0000256" key="3">
    <source>
        <dbReference type="ARBA" id="ARBA00022448"/>
    </source>
</evidence>
<dbReference type="SMART" id="SM00382">
    <property type="entry name" value="AAA"/>
    <property type="match status" value="1"/>
</dbReference>
<dbReference type="STRING" id="1715285.SOFFGTOCOR_0668"/>